<dbReference type="RefSeq" id="WP_380116987.1">
    <property type="nucleotide sequence ID" value="NZ_JBHSIU010000021.1"/>
</dbReference>
<reference evidence="2" key="1">
    <citation type="journal article" date="2019" name="Int. J. Syst. Evol. Microbiol.">
        <title>The Global Catalogue of Microorganisms (GCM) 10K type strain sequencing project: providing services to taxonomists for standard genome sequencing and annotation.</title>
        <authorList>
            <consortium name="The Broad Institute Genomics Platform"/>
            <consortium name="The Broad Institute Genome Sequencing Center for Infectious Disease"/>
            <person name="Wu L."/>
            <person name="Ma J."/>
        </authorList>
    </citation>
    <scope>NUCLEOTIDE SEQUENCE [LARGE SCALE GENOMIC DNA]</scope>
    <source>
        <strain evidence="2">CGMCC 4.7152</strain>
    </source>
</reference>
<dbReference type="EMBL" id="JBHSIU010000021">
    <property type="protein sequence ID" value="MFC5000434.1"/>
    <property type="molecule type" value="Genomic_DNA"/>
</dbReference>
<dbReference type="Proteomes" id="UP001595912">
    <property type="component" value="Unassembled WGS sequence"/>
</dbReference>
<evidence type="ECO:0000313" key="1">
    <source>
        <dbReference type="EMBL" id="MFC5000434.1"/>
    </source>
</evidence>
<proteinExistence type="predicted"/>
<comment type="caution">
    <text evidence="1">The sequence shown here is derived from an EMBL/GenBank/DDBJ whole genome shotgun (WGS) entry which is preliminary data.</text>
</comment>
<gene>
    <name evidence="1" type="ORF">ACFPIJ_21655</name>
</gene>
<protein>
    <submittedName>
        <fullName evidence="1">HEXXH motif domain-containing protein</fullName>
    </submittedName>
</protein>
<evidence type="ECO:0000313" key="2">
    <source>
        <dbReference type="Proteomes" id="UP001595912"/>
    </source>
</evidence>
<organism evidence="1 2">
    <name type="scientific">Dactylosporangium cerinum</name>
    <dbReference type="NCBI Taxonomy" id="1434730"/>
    <lineage>
        <taxon>Bacteria</taxon>
        <taxon>Bacillati</taxon>
        <taxon>Actinomycetota</taxon>
        <taxon>Actinomycetes</taxon>
        <taxon>Micromonosporales</taxon>
        <taxon>Micromonosporaceae</taxon>
        <taxon>Dactylosporangium</taxon>
    </lineage>
</organism>
<dbReference type="InterPro" id="IPR026337">
    <property type="entry name" value="AKG_HExxH"/>
</dbReference>
<name>A0ABV9VX80_9ACTN</name>
<dbReference type="NCBIfam" id="TIGR04267">
    <property type="entry name" value="mod_HExxH"/>
    <property type="match status" value="1"/>
</dbReference>
<accession>A0ABV9VX80</accession>
<sequence>MPRHRLSFDQFDLLASGGADATTIDALRAGQRSRRRLLLRTIVDMATATPIEGADAFPPAQAAWHVLEEAEHRDPAACDDILMHPQFGTWAARTLLRLRTINTGPDHPADPPLWLEVGHLHAIAASAAARSGIRYSGRIPVHGGYAVLPGFGAAHVGDHETVAVEIDHGVLHLSGPAVHVAVPAAVPDEVTSTDHRWHPIRRLTATAAGRSLTVTLDDLDPYRDFRDPQPPARLPPEEVLDWHRLLTGAWEILVADDPDGAELLAATVTSVVPLPASRRFQTFSATSAEAFGSVMISLPEDATTLAVTLEHEYQHIKLGGLLHLVQLAIPTLDTATYYAPWRGDPRPVTGLVQGVYAFLGVTRFWQRRREAGLSGAAAELADLEFAHWREQTWDAHAALRGSPALTALGQRWSDRVGAQLARLRDVPVDAGAAAAARMSATDHRAGWRLRHLAPDSSEADRLSAAWAAGQPAWLPPPAVTVTDGPQVRGLGPRTSLSRLRIVDPAALTRLRDAHDDLEGFDDTTAADVALIAGDDATAADHYRAEITKCPTWLSRWTGLGLALRRIRPEAAAALLSQPEWVYAVWHRLAARTVPAPPPDDVAAWLANARTAP</sequence>
<keyword evidence="2" id="KW-1185">Reference proteome</keyword>